<keyword evidence="2" id="KW-1185">Reference proteome</keyword>
<dbReference type="EMBL" id="ML208362">
    <property type="protein sequence ID" value="TFK67995.1"/>
    <property type="molecule type" value="Genomic_DNA"/>
</dbReference>
<accession>A0ACD3AQK5</accession>
<evidence type="ECO:0000313" key="1">
    <source>
        <dbReference type="EMBL" id="TFK67995.1"/>
    </source>
</evidence>
<reference evidence="1 2" key="1">
    <citation type="journal article" date="2019" name="Nat. Ecol. Evol.">
        <title>Megaphylogeny resolves global patterns of mushroom evolution.</title>
        <authorList>
            <person name="Varga T."/>
            <person name="Krizsan K."/>
            <person name="Foldi C."/>
            <person name="Dima B."/>
            <person name="Sanchez-Garcia M."/>
            <person name="Sanchez-Ramirez S."/>
            <person name="Szollosi G.J."/>
            <person name="Szarkandi J.G."/>
            <person name="Papp V."/>
            <person name="Albert L."/>
            <person name="Andreopoulos W."/>
            <person name="Angelini C."/>
            <person name="Antonin V."/>
            <person name="Barry K.W."/>
            <person name="Bougher N.L."/>
            <person name="Buchanan P."/>
            <person name="Buyck B."/>
            <person name="Bense V."/>
            <person name="Catcheside P."/>
            <person name="Chovatia M."/>
            <person name="Cooper J."/>
            <person name="Damon W."/>
            <person name="Desjardin D."/>
            <person name="Finy P."/>
            <person name="Geml J."/>
            <person name="Haridas S."/>
            <person name="Hughes K."/>
            <person name="Justo A."/>
            <person name="Karasinski D."/>
            <person name="Kautmanova I."/>
            <person name="Kiss B."/>
            <person name="Kocsube S."/>
            <person name="Kotiranta H."/>
            <person name="LaButti K.M."/>
            <person name="Lechner B.E."/>
            <person name="Liimatainen K."/>
            <person name="Lipzen A."/>
            <person name="Lukacs Z."/>
            <person name="Mihaltcheva S."/>
            <person name="Morgado L.N."/>
            <person name="Niskanen T."/>
            <person name="Noordeloos M.E."/>
            <person name="Ohm R.A."/>
            <person name="Ortiz-Santana B."/>
            <person name="Ovrebo C."/>
            <person name="Racz N."/>
            <person name="Riley R."/>
            <person name="Savchenko A."/>
            <person name="Shiryaev A."/>
            <person name="Soop K."/>
            <person name="Spirin V."/>
            <person name="Szebenyi C."/>
            <person name="Tomsovsky M."/>
            <person name="Tulloss R.E."/>
            <person name="Uehling J."/>
            <person name="Grigoriev I.V."/>
            <person name="Vagvolgyi C."/>
            <person name="Papp T."/>
            <person name="Martin F.M."/>
            <person name="Miettinen O."/>
            <person name="Hibbett D.S."/>
            <person name="Nagy L.G."/>
        </authorList>
    </citation>
    <scope>NUCLEOTIDE SEQUENCE [LARGE SCALE GENOMIC DNA]</scope>
    <source>
        <strain evidence="1 2">NL-1719</strain>
    </source>
</reference>
<name>A0ACD3AQK5_9AGAR</name>
<proteinExistence type="predicted"/>
<dbReference type="Proteomes" id="UP000308600">
    <property type="component" value="Unassembled WGS sequence"/>
</dbReference>
<organism evidence="1 2">
    <name type="scientific">Pluteus cervinus</name>
    <dbReference type="NCBI Taxonomy" id="181527"/>
    <lineage>
        <taxon>Eukaryota</taxon>
        <taxon>Fungi</taxon>
        <taxon>Dikarya</taxon>
        <taxon>Basidiomycota</taxon>
        <taxon>Agaricomycotina</taxon>
        <taxon>Agaricomycetes</taxon>
        <taxon>Agaricomycetidae</taxon>
        <taxon>Agaricales</taxon>
        <taxon>Pluteineae</taxon>
        <taxon>Pluteaceae</taxon>
        <taxon>Pluteus</taxon>
    </lineage>
</organism>
<gene>
    <name evidence="1" type="ORF">BDN72DRAFT_66969</name>
</gene>
<sequence>MQLLCADRRIDISHKTKTKTTSLYRIPSSDESNESLYREKQFLQKLVRPPMNKARAATSILNGWLLFSQWESTNHIQYLDLSIQALSAGHAYPRDYSQPPHSHIIFCDILFNRCTLPNGDSFVSNAFDALTKLDTIPDLDDEILKPFVEVVLQVLRKHHDPNYATTVFRVLAPSICALYQSRKTVPEFLVQATLFAFELAPKAEETFMILDSTLQFISPVLPVSSNGKLWLSGAFSRLTLYEDERSPSCDVVMITA</sequence>
<evidence type="ECO:0000313" key="2">
    <source>
        <dbReference type="Proteomes" id="UP000308600"/>
    </source>
</evidence>
<protein>
    <submittedName>
        <fullName evidence="1">Uncharacterized protein</fullName>
    </submittedName>
</protein>